<feature type="region of interest" description="Disordered" evidence="7">
    <location>
        <begin position="396"/>
        <end position="415"/>
    </location>
</feature>
<feature type="region of interest" description="Disordered" evidence="7">
    <location>
        <begin position="1"/>
        <end position="58"/>
    </location>
</feature>
<feature type="compositionally biased region" description="Basic and acidic residues" evidence="7">
    <location>
        <begin position="146"/>
        <end position="201"/>
    </location>
</feature>
<sequence length="635" mass="72083">MEKGYRGGDQPRGRGTRGRGQPHYDGENQTRPQRGRGELKGATDTQAKSLVAAPVTKAPVVKKAEVASDFDKYFQGGGWGDAPLIIEEPKKPEPPKELPVVEEKKEAPAQAATVPKQNGHYAEERKEPHGGSRGGHRGSQRGGKGGNERYQDRKQEQYKKKETDAKQGAPVEEKKADEQKEEQPEAQKAEEKKEEPPKPVKLDFVPDENFSWDLDLNAAYGTNKNKAKEGTFIPVVIRSDPTQSSGPAINRSLKVKLKQNLEFSLTNLDKLANKGFTNQSNCCFMNVCLQSLLSSPPFFNMLIAIGENQEIMTELLKTEDQDDSGLLVKFVHLARYFNPRDNMDPKSPYSIRTVNAEKIFAKTIGEFNPYNIHQDCHEFLVQLLDKLHDEMALLKSEEQEDSKPQEPQPTVASDWNEIGTGSLQKRFNNDEDTLSRASLVRDIFGGLIRTEFHVEGRKHTNVSFEPFFVLNLEITKCEDLESCLGSFFDQIPLSDYKVDGKVVRAHHQQMIEKLPHILILQLKRFVYRDRPIKMKEDIYFPEVLRIEDRYCSQQFKARTGGSKGVLTSDYAGREYRLFSVVNHRGLDATKGHYVSWSLDSSNEWYLYDDSKVKKAATKDSVLESQAYLLFYEKII</sequence>
<dbReference type="Proteomes" id="UP000785679">
    <property type="component" value="Unassembled WGS sequence"/>
</dbReference>
<dbReference type="OrthoDB" id="447808at2759"/>
<evidence type="ECO:0000313" key="10">
    <source>
        <dbReference type="Proteomes" id="UP000785679"/>
    </source>
</evidence>
<evidence type="ECO:0000256" key="1">
    <source>
        <dbReference type="ARBA" id="ARBA00000707"/>
    </source>
</evidence>
<keyword evidence="10" id="KW-1185">Reference proteome</keyword>
<dbReference type="PANTHER" id="PTHR24006">
    <property type="entry name" value="UBIQUITIN CARBOXYL-TERMINAL HYDROLASE"/>
    <property type="match status" value="1"/>
</dbReference>
<evidence type="ECO:0000256" key="4">
    <source>
        <dbReference type="ARBA" id="ARBA00022786"/>
    </source>
</evidence>
<dbReference type="InterPro" id="IPR038765">
    <property type="entry name" value="Papain-like_cys_pep_sf"/>
</dbReference>
<dbReference type="GO" id="GO:0005634">
    <property type="term" value="C:nucleus"/>
    <property type="evidence" value="ECO:0007669"/>
    <property type="project" value="TreeGrafter"/>
</dbReference>
<dbReference type="InterPro" id="IPR050164">
    <property type="entry name" value="Peptidase_C19"/>
</dbReference>
<reference evidence="9" key="1">
    <citation type="submission" date="2019-06" db="EMBL/GenBank/DDBJ databases">
        <authorList>
            <person name="Zheng W."/>
        </authorList>
    </citation>
    <scope>NUCLEOTIDE SEQUENCE</scope>
    <source>
        <strain evidence="9">QDHG01</strain>
    </source>
</reference>
<dbReference type="AlphaFoldDB" id="A0A8J8NV42"/>
<feature type="region of interest" description="Disordered" evidence="7">
    <location>
        <begin position="72"/>
        <end position="205"/>
    </location>
</feature>
<evidence type="ECO:0000313" key="9">
    <source>
        <dbReference type="EMBL" id="TNV81254.1"/>
    </source>
</evidence>
<dbReference type="InterPro" id="IPR001394">
    <property type="entry name" value="Peptidase_C19_UCH"/>
</dbReference>
<dbReference type="PROSITE" id="PS50235">
    <property type="entry name" value="USP_3"/>
    <property type="match status" value="1"/>
</dbReference>
<evidence type="ECO:0000256" key="6">
    <source>
        <dbReference type="ARBA" id="ARBA00022807"/>
    </source>
</evidence>
<dbReference type="InterPro" id="IPR028889">
    <property type="entry name" value="USP"/>
</dbReference>
<dbReference type="GO" id="GO:0005829">
    <property type="term" value="C:cytosol"/>
    <property type="evidence" value="ECO:0007669"/>
    <property type="project" value="TreeGrafter"/>
</dbReference>
<organism evidence="9 10">
    <name type="scientific">Halteria grandinella</name>
    <dbReference type="NCBI Taxonomy" id="5974"/>
    <lineage>
        <taxon>Eukaryota</taxon>
        <taxon>Sar</taxon>
        <taxon>Alveolata</taxon>
        <taxon>Ciliophora</taxon>
        <taxon>Intramacronucleata</taxon>
        <taxon>Spirotrichea</taxon>
        <taxon>Stichotrichia</taxon>
        <taxon>Sporadotrichida</taxon>
        <taxon>Halteriidae</taxon>
        <taxon>Halteria</taxon>
    </lineage>
</organism>
<proteinExistence type="predicted"/>
<feature type="compositionally biased region" description="Basic and acidic residues" evidence="7">
    <location>
        <begin position="87"/>
        <end position="107"/>
    </location>
</feature>
<dbReference type="EC" id="3.4.19.12" evidence="2"/>
<comment type="catalytic activity">
    <reaction evidence="1">
        <text>Thiol-dependent hydrolysis of ester, thioester, amide, peptide and isopeptide bonds formed by the C-terminal Gly of ubiquitin (a 76-residue protein attached to proteins as an intracellular targeting signal).</text>
        <dbReference type="EC" id="3.4.19.12"/>
    </reaction>
</comment>
<evidence type="ECO:0000256" key="7">
    <source>
        <dbReference type="SAM" id="MobiDB-lite"/>
    </source>
</evidence>
<dbReference type="CDD" id="cd02257">
    <property type="entry name" value="Peptidase_C19"/>
    <property type="match status" value="1"/>
</dbReference>
<feature type="compositionally biased region" description="Basic and acidic residues" evidence="7">
    <location>
        <begin position="121"/>
        <end position="130"/>
    </location>
</feature>
<dbReference type="GO" id="GO:0016579">
    <property type="term" value="P:protein deubiquitination"/>
    <property type="evidence" value="ECO:0007669"/>
    <property type="project" value="InterPro"/>
</dbReference>
<dbReference type="EMBL" id="RRYP01006371">
    <property type="protein sequence ID" value="TNV81254.1"/>
    <property type="molecule type" value="Genomic_DNA"/>
</dbReference>
<dbReference type="GO" id="GO:0006508">
    <property type="term" value="P:proteolysis"/>
    <property type="evidence" value="ECO:0007669"/>
    <property type="project" value="UniProtKB-KW"/>
</dbReference>
<comment type="caution">
    <text evidence="9">The sequence shown here is derived from an EMBL/GenBank/DDBJ whole genome shotgun (WGS) entry which is preliminary data.</text>
</comment>
<gene>
    <name evidence="9" type="ORF">FGO68_gene4008</name>
</gene>
<dbReference type="InterPro" id="IPR018200">
    <property type="entry name" value="USP_CS"/>
</dbReference>
<evidence type="ECO:0000256" key="3">
    <source>
        <dbReference type="ARBA" id="ARBA00022670"/>
    </source>
</evidence>
<feature type="domain" description="USP" evidence="8">
    <location>
        <begin position="274"/>
        <end position="634"/>
    </location>
</feature>
<dbReference type="SUPFAM" id="SSF54001">
    <property type="entry name" value="Cysteine proteinases"/>
    <property type="match status" value="1"/>
</dbReference>
<dbReference type="PROSITE" id="PS00973">
    <property type="entry name" value="USP_2"/>
    <property type="match status" value="1"/>
</dbReference>
<evidence type="ECO:0000256" key="2">
    <source>
        <dbReference type="ARBA" id="ARBA00012759"/>
    </source>
</evidence>
<feature type="compositionally biased region" description="Basic and acidic residues" evidence="7">
    <location>
        <begin position="1"/>
        <end position="12"/>
    </location>
</feature>
<keyword evidence="5" id="KW-0378">Hydrolase</keyword>
<keyword evidence="3" id="KW-0645">Protease</keyword>
<dbReference type="Pfam" id="PF00443">
    <property type="entry name" value="UCH"/>
    <property type="match status" value="1"/>
</dbReference>
<evidence type="ECO:0000256" key="5">
    <source>
        <dbReference type="ARBA" id="ARBA00022801"/>
    </source>
</evidence>
<evidence type="ECO:0000259" key="8">
    <source>
        <dbReference type="PROSITE" id="PS50235"/>
    </source>
</evidence>
<keyword evidence="4" id="KW-0833">Ubl conjugation pathway</keyword>
<accession>A0A8J8NV42</accession>
<keyword evidence="6" id="KW-0788">Thiol protease</keyword>
<dbReference type="Gene3D" id="3.90.70.10">
    <property type="entry name" value="Cysteine proteinases"/>
    <property type="match status" value="1"/>
</dbReference>
<dbReference type="GO" id="GO:0004843">
    <property type="term" value="F:cysteine-type deubiquitinase activity"/>
    <property type="evidence" value="ECO:0007669"/>
    <property type="project" value="UniProtKB-EC"/>
</dbReference>
<protein>
    <recommendedName>
        <fullName evidence="2">ubiquitinyl hydrolase 1</fullName>
        <ecNumber evidence="2">3.4.19.12</ecNumber>
    </recommendedName>
</protein>
<name>A0A8J8NV42_HALGN</name>
<dbReference type="PANTHER" id="PTHR24006:SF687">
    <property type="entry name" value="UBIQUITIN CARBOXYL-TERMINAL HYDROLASE 10"/>
    <property type="match status" value="1"/>
</dbReference>